<name>A0AA41R098_9MICO</name>
<dbReference type="AlphaFoldDB" id="A0AA41R098"/>
<dbReference type="PANTHER" id="PTHR43489:SF6">
    <property type="entry name" value="HYDROXYPYRUVATE ISOMERASE-RELATED"/>
    <property type="match status" value="1"/>
</dbReference>
<reference evidence="6" key="1">
    <citation type="submission" date="2022-03" db="EMBL/GenBank/DDBJ databases">
        <title>Cryobacterium sp. nov. strain ZS14-85, isolated from Antarctic soil.</title>
        <authorList>
            <person name="Li J."/>
            <person name="Niu G."/>
        </authorList>
    </citation>
    <scope>NUCLEOTIDE SEQUENCE</scope>
    <source>
        <strain evidence="6">ZS14-85</strain>
    </source>
</reference>
<dbReference type="GO" id="GO:0008903">
    <property type="term" value="F:hydroxypyruvate isomerase activity"/>
    <property type="evidence" value="ECO:0007669"/>
    <property type="project" value="TreeGrafter"/>
</dbReference>
<evidence type="ECO:0000256" key="3">
    <source>
        <dbReference type="PIRNR" id="PIRNR006241"/>
    </source>
</evidence>
<evidence type="ECO:0000256" key="1">
    <source>
        <dbReference type="ARBA" id="ARBA00023235"/>
    </source>
</evidence>
<dbReference type="PIRSF" id="PIRSF006241">
    <property type="entry name" value="HyI"/>
    <property type="match status" value="1"/>
</dbReference>
<evidence type="ECO:0000313" key="7">
    <source>
        <dbReference type="Proteomes" id="UP001165341"/>
    </source>
</evidence>
<dbReference type="InterPro" id="IPR013022">
    <property type="entry name" value="Xyl_isomerase-like_TIM-brl"/>
</dbReference>
<keyword evidence="1 3" id="KW-0413">Isomerase</keyword>
<keyword evidence="2" id="KW-0119">Carbohydrate metabolism</keyword>
<sequence length="258" mass="28098">MVNIAANLTMLYTEHPFLERFDRAADDGFTAVEFFFPYGLPADDIQAALTRNGQELVLFNLPLGDWDAGERGFVGRPERSADFAAGLAEAVSYARVLHPTRINTPSGPAPDTAESFETLVTNFSLAASTLAAEGVGLVIEPINRFDVPGALVSTVPRAVELLDRVGNDNFGVQYDLYHSVRAGEDPFEVIAEYLPRIRHIQIADVPGRHQPGTGALDFERFFAALDDGGYEGWVSLEYHPEGLTGESFGFFRSAGLLA</sequence>
<dbReference type="PANTHER" id="PTHR43489">
    <property type="entry name" value="ISOMERASE"/>
    <property type="match status" value="1"/>
</dbReference>
<dbReference type="EMBL" id="JALGAR010000008">
    <property type="protein sequence ID" value="MCI4659974.1"/>
    <property type="molecule type" value="Genomic_DNA"/>
</dbReference>
<comment type="similarity">
    <text evidence="3">Belongs to the hyi family.</text>
</comment>
<organism evidence="6 7">
    <name type="scientific">Cryobacterium zhongshanensis</name>
    <dbReference type="NCBI Taxonomy" id="2928153"/>
    <lineage>
        <taxon>Bacteria</taxon>
        <taxon>Bacillati</taxon>
        <taxon>Actinomycetota</taxon>
        <taxon>Actinomycetes</taxon>
        <taxon>Micrococcales</taxon>
        <taxon>Microbacteriaceae</taxon>
        <taxon>Cryobacterium</taxon>
    </lineage>
</organism>
<keyword evidence="7" id="KW-1185">Reference proteome</keyword>
<dbReference type="InterPro" id="IPR036237">
    <property type="entry name" value="Xyl_isomerase-like_sf"/>
</dbReference>
<comment type="caution">
    <text evidence="6">The sequence shown here is derived from an EMBL/GenBank/DDBJ whole genome shotgun (WGS) entry which is preliminary data.</text>
</comment>
<dbReference type="Gene3D" id="3.20.20.150">
    <property type="entry name" value="Divalent-metal-dependent TIM barrel enzymes"/>
    <property type="match status" value="1"/>
</dbReference>
<evidence type="ECO:0000259" key="5">
    <source>
        <dbReference type="Pfam" id="PF01261"/>
    </source>
</evidence>
<dbReference type="RefSeq" id="WP_243013415.1">
    <property type="nucleotide sequence ID" value="NZ_JALGAR010000008.1"/>
</dbReference>
<dbReference type="InterPro" id="IPR026040">
    <property type="entry name" value="HyI-like"/>
</dbReference>
<feature type="active site" description="Proton donor/acceptor" evidence="4">
    <location>
        <position position="237"/>
    </location>
</feature>
<dbReference type="SUPFAM" id="SSF51658">
    <property type="entry name" value="Xylose isomerase-like"/>
    <property type="match status" value="1"/>
</dbReference>
<proteinExistence type="inferred from homology"/>
<dbReference type="GO" id="GO:0046487">
    <property type="term" value="P:glyoxylate metabolic process"/>
    <property type="evidence" value="ECO:0007669"/>
    <property type="project" value="TreeGrafter"/>
</dbReference>
<dbReference type="Proteomes" id="UP001165341">
    <property type="component" value="Unassembled WGS sequence"/>
</dbReference>
<dbReference type="Pfam" id="PF01261">
    <property type="entry name" value="AP_endonuc_2"/>
    <property type="match status" value="1"/>
</dbReference>
<evidence type="ECO:0000256" key="4">
    <source>
        <dbReference type="PIRSR" id="PIRSR006241-50"/>
    </source>
</evidence>
<accession>A0AA41R098</accession>
<feature type="domain" description="Xylose isomerase-like TIM barrel" evidence="5">
    <location>
        <begin position="21"/>
        <end position="253"/>
    </location>
</feature>
<gene>
    <name evidence="6" type="ORF">MQH31_19365</name>
</gene>
<protein>
    <submittedName>
        <fullName evidence="6">TIM barrel protein</fullName>
    </submittedName>
</protein>
<feature type="active site" description="Proton donor/acceptor" evidence="4">
    <location>
        <position position="140"/>
    </location>
</feature>
<evidence type="ECO:0000313" key="6">
    <source>
        <dbReference type="EMBL" id="MCI4659974.1"/>
    </source>
</evidence>
<evidence type="ECO:0000256" key="2">
    <source>
        <dbReference type="ARBA" id="ARBA00023277"/>
    </source>
</evidence>
<dbReference type="InterPro" id="IPR050417">
    <property type="entry name" value="Sugar_Epim/Isomerase"/>
</dbReference>